<dbReference type="InterPro" id="IPR016755">
    <property type="entry name" value="UCP019302"/>
</dbReference>
<comment type="caution">
    <text evidence="1">The sequence shown here is derived from an EMBL/GenBank/DDBJ whole genome shotgun (WGS) entry which is preliminary data.</text>
</comment>
<organism evidence="1 2">
    <name type="scientific">Novosphingobium mangrovi</name>
    <name type="common">ex Hu et al. 2023</name>
    <dbReference type="NCBI Taxonomy" id="2930094"/>
    <lineage>
        <taxon>Bacteria</taxon>
        <taxon>Pseudomonadati</taxon>
        <taxon>Pseudomonadota</taxon>
        <taxon>Alphaproteobacteria</taxon>
        <taxon>Sphingomonadales</taxon>
        <taxon>Sphingomonadaceae</taxon>
        <taxon>Novosphingobium</taxon>
    </lineage>
</organism>
<dbReference type="EMBL" id="JALHAT010000006">
    <property type="protein sequence ID" value="MCJ1960292.1"/>
    <property type="molecule type" value="Genomic_DNA"/>
</dbReference>
<evidence type="ECO:0000313" key="1">
    <source>
        <dbReference type="EMBL" id="MCJ1960292.1"/>
    </source>
</evidence>
<dbReference type="Proteomes" id="UP001162802">
    <property type="component" value="Unassembled WGS sequence"/>
</dbReference>
<evidence type="ECO:0000313" key="2">
    <source>
        <dbReference type="Proteomes" id="UP001162802"/>
    </source>
</evidence>
<proteinExistence type="predicted"/>
<dbReference type="RefSeq" id="WP_148627045.1">
    <property type="nucleotide sequence ID" value="NZ_JALHAT010000006.1"/>
</dbReference>
<protein>
    <submittedName>
        <fullName evidence="1">DUF2322 family protein</fullName>
    </submittedName>
</protein>
<keyword evidence="2" id="KW-1185">Reference proteome</keyword>
<sequence length="111" mass="11670">MITPTDTFKDNLAQLPSIEGVERIDFVDGTGAVLDTIPNAPGKKGSLALYQYLQQEFGTLDAKAADHGLAIFAEMVEDARANPGAHPNIDRLVAIVNGAAPLGIEVIPASE</sequence>
<gene>
    <name evidence="1" type="ORF">MTR65_06350</name>
</gene>
<dbReference type="Pfam" id="PF10084">
    <property type="entry name" value="DUF2322"/>
    <property type="match status" value="1"/>
</dbReference>
<accession>A0ABT0AAT4</accession>
<dbReference type="PIRSF" id="PIRSF019302">
    <property type="entry name" value="UCP019302"/>
    <property type="match status" value="1"/>
</dbReference>
<name>A0ABT0AAT4_9SPHN</name>
<reference evidence="1" key="1">
    <citation type="submission" date="2022-03" db="EMBL/GenBank/DDBJ databases">
        <title>Identification of a novel bacterium isolated from mangrove sediments.</title>
        <authorList>
            <person name="Pan X."/>
        </authorList>
    </citation>
    <scope>NUCLEOTIDE SEQUENCE</scope>
    <source>
        <strain evidence="1">B2637</strain>
    </source>
</reference>